<reference evidence="2 3" key="1">
    <citation type="journal article" date="2013" name="Genome Announc.">
        <title>Complete genome sequence of Myxococcus stipitatus strain DSM 14675, a fruiting myxobacterium.</title>
        <authorList>
            <person name="Huntley S."/>
            <person name="Kneip S."/>
            <person name="Treuner-Lange A."/>
            <person name="Sogaard-Andersen L."/>
        </authorList>
    </citation>
    <scope>NUCLEOTIDE SEQUENCE [LARGE SCALE GENOMIC DNA]</scope>
    <source>
        <strain evidence="3">DSM 14675 / JCM 12634 / Mx s8</strain>
    </source>
</reference>
<dbReference type="NCBIfam" id="TIGR01539">
    <property type="entry name" value="portal_lambda"/>
    <property type="match status" value="1"/>
</dbReference>
<dbReference type="eggNOG" id="COG5511">
    <property type="taxonomic scope" value="Bacteria"/>
</dbReference>
<evidence type="ECO:0000313" key="3">
    <source>
        <dbReference type="Proteomes" id="UP000011131"/>
    </source>
</evidence>
<name>L7U545_MYXSD</name>
<evidence type="ECO:0000256" key="1">
    <source>
        <dbReference type="SAM" id="MobiDB-lite"/>
    </source>
</evidence>
<proteinExistence type="predicted"/>
<dbReference type="PATRIC" id="fig|1278073.3.peg.1976"/>
<dbReference type="Pfam" id="PF05136">
    <property type="entry name" value="Phage_portal_2"/>
    <property type="match status" value="1"/>
</dbReference>
<dbReference type="KEGG" id="msd:MYSTI_01932"/>
<dbReference type="HOGENOM" id="CLU_027870_3_1_7"/>
<organism evidence="2 3">
    <name type="scientific">Myxococcus stipitatus (strain DSM 14675 / JCM 12634 / Mx s8)</name>
    <dbReference type="NCBI Taxonomy" id="1278073"/>
    <lineage>
        <taxon>Bacteria</taxon>
        <taxon>Pseudomonadati</taxon>
        <taxon>Myxococcota</taxon>
        <taxon>Myxococcia</taxon>
        <taxon>Myxococcales</taxon>
        <taxon>Cystobacterineae</taxon>
        <taxon>Myxococcaceae</taxon>
        <taxon>Myxococcus</taxon>
    </lineage>
</organism>
<evidence type="ECO:0000313" key="2">
    <source>
        <dbReference type="EMBL" id="AGC43263.1"/>
    </source>
</evidence>
<dbReference type="STRING" id="1278073.MYSTI_01932"/>
<accession>L7U545</accession>
<dbReference type="AlphaFoldDB" id="L7U545"/>
<dbReference type="Proteomes" id="UP000011131">
    <property type="component" value="Chromosome"/>
</dbReference>
<dbReference type="GO" id="GO:0005198">
    <property type="term" value="F:structural molecule activity"/>
    <property type="evidence" value="ECO:0007669"/>
    <property type="project" value="InterPro"/>
</dbReference>
<gene>
    <name evidence="2" type="ordered locus">MYSTI_01932</name>
</gene>
<sequence length="495" mass="55014">MMNALDKFTARFAPRWTLERVRARMTLDTAVRHYEAAQQGRRTSGWARSRGDANATAGSALAELRMHARDLERNCGWARRGLSVIAGNTVAWGIVPRPKHAQAKDISVLWKSWAESLRCESGGRLTFYGLQELVVRSVARDGEILIRRRPRRPEDGLAVPLQLQVLEADYLDTAKDNLTGEAGGPIIQGIEYDKLDRRVAYWLFPEHPGSARSVGQSKRIPASEVATIYLPERAGQGRGVSWLAASVLDLKDFDEFEDAELSRQKVAAMFAGYMTDADGVGGGAFGESDKKDPLTQHIQPGTILSLPPGRQVTMANPPSVVEGTFAQRRLRKVAASWGVTYEDLTGDYSQVNYSSARMARVAHWRNVHRWQWHMVVPQLCQVVWGWFIEAAALAGLAPEGVEADWTVPPMPMIEPVQEGLAYSRLIRNGVLTHAQAILEQGRDPELHWDEYREGLDELDKREIWLDSDPRRTSAAGLTQERAGLNKGGDTSEEGG</sequence>
<dbReference type="GO" id="GO:0019068">
    <property type="term" value="P:virion assembly"/>
    <property type="evidence" value="ECO:0007669"/>
    <property type="project" value="InterPro"/>
</dbReference>
<feature type="region of interest" description="Disordered" evidence="1">
    <location>
        <begin position="469"/>
        <end position="495"/>
    </location>
</feature>
<dbReference type="EMBL" id="CP004025">
    <property type="protein sequence ID" value="AGC43263.1"/>
    <property type="molecule type" value="Genomic_DNA"/>
</dbReference>
<dbReference type="RefSeq" id="WP_015347525.1">
    <property type="nucleotide sequence ID" value="NC_020126.1"/>
</dbReference>
<protein>
    <submittedName>
        <fullName evidence="2">Phage portal protein</fullName>
    </submittedName>
</protein>
<dbReference type="InterPro" id="IPR006429">
    <property type="entry name" value="Phage_lambda_portal"/>
</dbReference>
<keyword evidence="3" id="KW-1185">Reference proteome</keyword>
<dbReference type="OrthoDB" id="622132at2"/>